<evidence type="ECO:0000313" key="2">
    <source>
        <dbReference type="EMBL" id="KAK1388270.1"/>
    </source>
</evidence>
<protein>
    <recommendedName>
        <fullName evidence="1">H15 domain-containing protein</fullName>
    </recommendedName>
</protein>
<dbReference type="GO" id="GO:0003677">
    <property type="term" value="F:DNA binding"/>
    <property type="evidence" value="ECO:0007669"/>
    <property type="project" value="InterPro"/>
</dbReference>
<organism evidence="2 3">
    <name type="scientific">Heracleum sosnowskyi</name>
    <dbReference type="NCBI Taxonomy" id="360622"/>
    <lineage>
        <taxon>Eukaryota</taxon>
        <taxon>Viridiplantae</taxon>
        <taxon>Streptophyta</taxon>
        <taxon>Embryophyta</taxon>
        <taxon>Tracheophyta</taxon>
        <taxon>Spermatophyta</taxon>
        <taxon>Magnoliopsida</taxon>
        <taxon>eudicotyledons</taxon>
        <taxon>Gunneridae</taxon>
        <taxon>Pentapetalae</taxon>
        <taxon>asterids</taxon>
        <taxon>campanulids</taxon>
        <taxon>Apiales</taxon>
        <taxon>Apiaceae</taxon>
        <taxon>Apioideae</taxon>
        <taxon>apioid superclade</taxon>
        <taxon>Tordylieae</taxon>
        <taxon>Tordyliinae</taxon>
        <taxon>Heracleum</taxon>
    </lineage>
</organism>
<dbReference type="AlphaFoldDB" id="A0AAD8IQL8"/>
<evidence type="ECO:0000259" key="1">
    <source>
        <dbReference type="Pfam" id="PF00538"/>
    </source>
</evidence>
<feature type="domain" description="H15" evidence="1">
    <location>
        <begin position="127"/>
        <end position="152"/>
    </location>
</feature>
<evidence type="ECO:0000313" key="3">
    <source>
        <dbReference type="Proteomes" id="UP001237642"/>
    </source>
</evidence>
<comment type="caution">
    <text evidence="2">The sequence shown here is derived from an EMBL/GenBank/DDBJ whole genome shotgun (WGS) entry which is preliminary data.</text>
</comment>
<reference evidence="2" key="2">
    <citation type="submission" date="2023-05" db="EMBL/GenBank/DDBJ databases">
        <authorList>
            <person name="Schelkunov M.I."/>
        </authorList>
    </citation>
    <scope>NUCLEOTIDE SEQUENCE</scope>
    <source>
        <strain evidence="2">Hsosn_3</strain>
        <tissue evidence="2">Leaf</tissue>
    </source>
</reference>
<dbReference type="Proteomes" id="UP001237642">
    <property type="component" value="Unassembled WGS sequence"/>
</dbReference>
<sequence length="153" mass="17136">MVIVFISPRISCNINLSVNLEGSTPSKTNRFRNVFTPECLLRAQSNTNFEPKEVLTAQDVERLTRRIITLGDLIIEEENTPEEVIVCICWFLFTDMESHSDLPPATGPDALITKDTVNNSAQFNYLPYDLMLRAAIAAMKERGGSSRQAISNI</sequence>
<dbReference type="Gene3D" id="1.10.10.10">
    <property type="entry name" value="Winged helix-like DNA-binding domain superfamily/Winged helix DNA-binding domain"/>
    <property type="match status" value="1"/>
</dbReference>
<name>A0AAD8IQL8_9APIA</name>
<keyword evidence="3" id="KW-1185">Reference proteome</keyword>
<accession>A0AAD8IQL8</accession>
<dbReference type="Pfam" id="PF00538">
    <property type="entry name" value="Linker_histone"/>
    <property type="match status" value="1"/>
</dbReference>
<proteinExistence type="predicted"/>
<dbReference type="EMBL" id="JAUIZM010000004">
    <property type="protein sequence ID" value="KAK1388270.1"/>
    <property type="molecule type" value="Genomic_DNA"/>
</dbReference>
<gene>
    <name evidence="2" type="ORF">POM88_016448</name>
</gene>
<dbReference type="InterPro" id="IPR036388">
    <property type="entry name" value="WH-like_DNA-bd_sf"/>
</dbReference>
<dbReference type="InterPro" id="IPR005818">
    <property type="entry name" value="Histone_H1/H5_H15"/>
</dbReference>
<dbReference type="GO" id="GO:0000786">
    <property type="term" value="C:nucleosome"/>
    <property type="evidence" value="ECO:0007669"/>
    <property type="project" value="InterPro"/>
</dbReference>
<dbReference type="GO" id="GO:0006334">
    <property type="term" value="P:nucleosome assembly"/>
    <property type="evidence" value="ECO:0007669"/>
    <property type="project" value="InterPro"/>
</dbReference>
<reference evidence="2" key="1">
    <citation type="submission" date="2023-02" db="EMBL/GenBank/DDBJ databases">
        <title>Genome of toxic invasive species Heracleum sosnowskyi carries increased number of genes despite the absence of recent whole-genome duplications.</title>
        <authorList>
            <person name="Schelkunov M."/>
            <person name="Shtratnikova V."/>
            <person name="Makarenko M."/>
            <person name="Klepikova A."/>
            <person name="Omelchenko D."/>
            <person name="Novikova G."/>
            <person name="Obukhova E."/>
            <person name="Bogdanov V."/>
            <person name="Penin A."/>
            <person name="Logacheva M."/>
        </authorList>
    </citation>
    <scope>NUCLEOTIDE SEQUENCE</scope>
    <source>
        <strain evidence="2">Hsosn_3</strain>
        <tissue evidence="2">Leaf</tissue>
    </source>
</reference>